<feature type="chain" id="PRO_5015075201" description="Lipoprotein" evidence="1">
    <location>
        <begin position="25"/>
        <end position="407"/>
    </location>
</feature>
<gene>
    <name evidence="2" type="ORF">KEBURONENSIS_01629</name>
    <name evidence="3" type="ORF">KEBURONENSIS_01639</name>
</gene>
<evidence type="ECO:0000313" key="4">
    <source>
        <dbReference type="Proteomes" id="UP000215450"/>
    </source>
</evidence>
<keyword evidence="4" id="KW-1185">Reference proteome</keyword>
<evidence type="ECO:0000256" key="1">
    <source>
        <dbReference type="SAM" id="SignalP"/>
    </source>
</evidence>
<dbReference type="PROSITE" id="PS51257">
    <property type="entry name" value="PROKAR_LIPOPROTEIN"/>
    <property type="match status" value="1"/>
</dbReference>
<sequence>MKAKLLFISLAVMGLSACSSVAQQQAQSPKDWYVLSLQRQFKEDSQYNFQGTAKLELGKASEAVREKMLNQKALHFSDDETQPENAKKKAEKDETTSLILMNHFENSLSIPYSGAVDLPHGKAEMAVEFRYQTRQSMVSARLPMQLNLKDKTLVVDAAAVSSFLDVYVADKTDGQLIQDKLLRFSVPEKLKPTFPLDDIMAAFSKAVVDGYRSLKDSDYSELPLDETAKKLGASHRVLLTMKSRTDKYALQPVMAMSLSKQMAEMAKQPNVPEEKVKVLELWSKAFALVAKQEQPTKLEKNIAANSGLSNIPTLNELYLARNGRLLASRTTVELPAKLMDSITYGRPLKLVSFMELKYTKQPTFMLKPTAENTVEAEKVFPAITKEFEDFDLTKSLDNLNKVLENKE</sequence>
<reference evidence="2" key="1">
    <citation type="submission" date="2017-05" db="EMBL/GenBank/DDBJ databases">
        <authorList>
            <person name="Song R."/>
            <person name="Chenine A.L."/>
            <person name="Ruprecht R.M."/>
        </authorList>
    </citation>
    <scope>NUCLEOTIDE SEQUENCE</scope>
    <source>
        <strain evidence="2">Kingella_eburonensis</strain>
    </source>
</reference>
<dbReference type="EMBL" id="FXUV02000037">
    <property type="protein sequence ID" value="SNB76036.1"/>
    <property type="molecule type" value="Genomic_DNA"/>
</dbReference>
<evidence type="ECO:0008006" key="5">
    <source>
        <dbReference type="Google" id="ProtNLM"/>
    </source>
</evidence>
<reference evidence="3 4" key="2">
    <citation type="submission" date="2017-06" db="EMBL/GenBank/DDBJ databases">
        <authorList>
            <person name="Kim H.J."/>
            <person name="Triplett B.A."/>
        </authorList>
    </citation>
    <scope>NUCLEOTIDE SEQUENCE [LARGE SCALE GENOMIC DNA]</scope>
    <source>
        <strain evidence="3">Kingella_eburonensis</strain>
    </source>
</reference>
<dbReference type="AlphaFoldDB" id="A0A238HHE6"/>
<proteinExistence type="predicted"/>
<dbReference type="RefSeq" id="WP_143452822.1">
    <property type="nucleotide sequence ID" value="NZ_FXUV02000037.1"/>
</dbReference>
<name>A0A238HHE6_9NEIS</name>
<dbReference type="Proteomes" id="UP000215450">
    <property type="component" value="Unassembled WGS sequence"/>
</dbReference>
<dbReference type="OrthoDB" id="8611422at2"/>
<feature type="signal peptide" evidence="1">
    <location>
        <begin position="1"/>
        <end position="24"/>
    </location>
</feature>
<evidence type="ECO:0000313" key="2">
    <source>
        <dbReference type="EMBL" id="SMQ12812.1"/>
    </source>
</evidence>
<protein>
    <recommendedName>
        <fullName evidence="5">Lipoprotein</fullName>
    </recommendedName>
</protein>
<evidence type="ECO:0000313" key="3">
    <source>
        <dbReference type="EMBL" id="SNB76036.1"/>
    </source>
</evidence>
<organism evidence="2">
    <name type="scientific">Kingella negevensis</name>
    <dbReference type="NCBI Taxonomy" id="1522312"/>
    <lineage>
        <taxon>Bacteria</taxon>
        <taxon>Pseudomonadati</taxon>
        <taxon>Pseudomonadota</taxon>
        <taxon>Betaproteobacteria</taxon>
        <taxon>Neisseriales</taxon>
        <taxon>Neisseriaceae</taxon>
        <taxon>Kingella</taxon>
    </lineage>
</organism>
<keyword evidence="1" id="KW-0732">Signal</keyword>
<dbReference type="EMBL" id="FXUV01000032">
    <property type="protein sequence ID" value="SMQ12812.1"/>
    <property type="molecule type" value="Genomic_DNA"/>
</dbReference>
<accession>A0A238HHE6</accession>